<dbReference type="SUPFAM" id="SSF50346">
    <property type="entry name" value="PRC-barrel domain"/>
    <property type="match status" value="1"/>
</dbReference>
<name>A0A1B2EX00_9HYPH</name>
<evidence type="ECO:0000256" key="1">
    <source>
        <dbReference type="SAM" id="MobiDB-lite"/>
    </source>
</evidence>
<feature type="compositionally biased region" description="Low complexity" evidence="1">
    <location>
        <begin position="64"/>
        <end position="79"/>
    </location>
</feature>
<feature type="compositionally biased region" description="Polar residues" evidence="1">
    <location>
        <begin position="80"/>
        <end position="93"/>
    </location>
</feature>
<reference evidence="2" key="1">
    <citation type="submission" date="2016-07" db="EMBL/GenBank/DDBJ databases">
        <title>Microvirga ossetica sp. nov. a new species of rhizobia isolated from root nodules of the legume species Vicia alpestris Steven originated from North Ossetia region in the Caucasus.</title>
        <authorList>
            <person name="Safronova V.I."/>
            <person name="Kuznetsova I.G."/>
            <person name="Sazanova A.L."/>
            <person name="Belimov A."/>
            <person name="Andronov E."/>
            <person name="Osledkin Y.S."/>
            <person name="Onishchuk O.P."/>
            <person name="Kurchak O.N."/>
            <person name="Shaposhnikov A.I."/>
            <person name="Willems A."/>
            <person name="Tikhonovich I.A."/>
        </authorList>
    </citation>
    <scope>NUCLEOTIDE SEQUENCE [LARGE SCALE GENOMIC DNA]</scope>
    <source>
        <strain evidence="2">V5/3M</strain>
        <plasmid evidence="2">unnamed2</plasmid>
    </source>
</reference>
<proteinExistence type="predicted"/>
<keyword evidence="2" id="KW-0614">Plasmid</keyword>
<feature type="region of interest" description="Disordered" evidence="1">
    <location>
        <begin position="42"/>
        <end position="108"/>
    </location>
</feature>
<dbReference type="EMBL" id="CP016619">
    <property type="protein sequence ID" value="ANY84514.1"/>
    <property type="molecule type" value="Genomic_DNA"/>
</dbReference>
<sequence length="132" mass="13484">MIFNHSGKLQAVVIGVGGYLGIGERDVAVPFDQIRFVNEPRVNTTRTTTGEARLAGTSPGGGTTASPAATGTAAVPAGSNSPGPSAMVTNNIPASAAPEASGKRGSTPNHAILMMSVTKDDLRTVPEFKHDR</sequence>
<dbReference type="KEGG" id="moc:BB934_40710"/>
<gene>
    <name evidence="2" type="ORF">BB934_40710</name>
</gene>
<geneLocation type="plasmid" evidence="2">
    <name>unnamed2</name>
</geneLocation>
<organism evidence="2">
    <name type="scientific">Microvirga ossetica</name>
    <dbReference type="NCBI Taxonomy" id="1882682"/>
    <lineage>
        <taxon>Bacteria</taxon>
        <taxon>Pseudomonadati</taxon>
        <taxon>Pseudomonadota</taxon>
        <taxon>Alphaproteobacteria</taxon>
        <taxon>Hyphomicrobiales</taxon>
        <taxon>Methylobacteriaceae</taxon>
        <taxon>Microvirga</taxon>
    </lineage>
</organism>
<dbReference type="AlphaFoldDB" id="A0A1B2EX00"/>
<dbReference type="Gene3D" id="2.30.30.240">
    <property type="entry name" value="PRC-barrel domain"/>
    <property type="match status" value="1"/>
</dbReference>
<evidence type="ECO:0000313" key="2">
    <source>
        <dbReference type="EMBL" id="ANY84514.1"/>
    </source>
</evidence>
<accession>A0A1B2EX00</accession>
<protein>
    <submittedName>
        <fullName evidence="2">Uncharacterized protein</fullName>
    </submittedName>
</protein>
<dbReference type="InterPro" id="IPR011033">
    <property type="entry name" value="PRC_barrel-like_sf"/>
</dbReference>